<protein>
    <submittedName>
        <fullName evidence="1">Uncharacterized protein</fullName>
    </submittedName>
</protein>
<sequence>MRGGGGGGCGEARGKNLPWFWKRSGELVTKFGLNAENEIIHTLAFLAGAMVWS</sequence>
<dbReference type="AlphaFoldDB" id="A0A8T0V155"/>
<organism evidence="1 2">
    <name type="scientific">Panicum virgatum</name>
    <name type="common">Blackwell switchgrass</name>
    <dbReference type="NCBI Taxonomy" id="38727"/>
    <lineage>
        <taxon>Eukaryota</taxon>
        <taxon>Viridiplantae</taxon>
        <taxon>Streptophyta</taxon>
        <taxon>Embryophyta</taxon>
        <taxon>Tracheophyta</taxon>
        <taxon>Spermatophyta</taxon>
        <taxon>Magnoliopsida</taxon>
        <taxon>Liliopsida</taxon>
        <taxon>Poales</taxon>
        <taxon>Poaceae</taxon>
        <taxon>PACMAD clade</taxon>
        <taxon>Panicoideae</taxon>
        <taxon>Panicodae</taxon>
        <taxon>Paniceae</taxon>
        <taxon>Panicinae</taxon>
        <taxon>Panicum</taxon>
        <taxon>Panicum sect. Hiantes</taxon>
    </lineage>
</organism>
<gene>
    <name evidence="1" type="ORF">PVAP13_3KG230827</name>
</gene>
<proteinExistence type="predicted"/>
<evidence type="ECO:0000313" key="1">
    <source>
        <dbReference type="EMBL" id="KAG2628167.1"/>
    </source>
</evidence>
<comment type="caution">
    <text evidence="1">The sequence shown here is derived from an EMBL/GenBank/DDBJ whole genome shotgun (WGS) entry which is preliminary data.</text>
</comment>
<dbReference type="Proteomes" id="UP000823388">
    <property type="component" value="Chromosome 3K"/>
</dbReference>
<evidence type="ECO:0000313" key="2">
    <source>
        <dbReference type="Proteomes" id="UP000823388"/>
    </source>
</evidence>
<name>A0A8T0V155_PANVG</name>
<reference evidence="1 2" key="1">
    <citation type="submission" date="2020-05" db="EMBL/GenBank/DDBJ databases">
        <title>WGS assembly of Panicum virgatum.</title>
        <authorList>
            <person name="Lovell J.T."/>
            <person name="Jenkins J."/>
            <person name="Shu S."/>
            <person name="Juenger T.E."/>
            <person name="Schmutz J."/>
        </authorList>
    </citation>
    <scope>NUCLEOTIDE SEQUENCE [LARGE SCALE GENOMIC DNA]</scope>
    <source>
        <strain evidence="2">cv. AP13</strain>
    </source>
</reference>
<dbReference type="EMBL" id="CM029041">
    <property type="protein sequence ID" value="KAG2628167.1"/>
    <property type="molecule type" value="Genomic_DNA"/>
</dbReference>
<accession>A0A8T0V155</accession>
<keyword evidence="2" id="KW-1185">Reference proteome</keyword>